<dbReference type="OrthoDB" id="9811934at2"/>
<evidence type="ECO:0000313" key="7">
    <source>
        <dbReference type="Proteomes" id="UP001231587"/>
    </source>
</evidence>
<comment type="caution">
    <text evidence="4">The sequence shown here is derived from an EMBL/GenBank/DDBJ whole genome shotgun (WGS) entry which is preliminary data.</text>
</comment>
<dbReference type="Pfam" id="PF18962">
    <property type="entry name" value="Por_Secre_tail"/>
    <property type="match status" value="1"/>
</dbReference>
<dbReference type="SUPFAM" id="SSF50998">
    <property type="entry name" value="Quinoprotein alcohol dehydrogenase-like"/>
    <property type="match status" value="1"/>
</dbReference>
<dbReference type="Proteomes" id="UP001231587">
    <property type="component" value="Unassembled WGS sequence"/>
</dbReference>
<evidence type="ECO:0000313" key="6">
    <source>
        <dbReference type="Proteomes" id="UP001138672"/>
    </source>
</evidence>
<evidence type="ECO:0000313" key="5">
    <source>
        <dbReference type="EMBL" id="MDQ0336953.1"/>
    </source>
</evidence>
<evidence type="ECO:0000259" key="3">
    <source>
        <dbReference type="Pfam" id="PF18962"/>
    </source>
</evidence>
<keyword evidence="7" id="KW-1185">Reference proteome</keyword>
<dbReference type="EMBL" id="JAGGJQ010000006">
    <property type="protein sequence ID" value="MBP1840461.1"/>
    <property type="molecule type" value="Genomic_DNA"/>
</dbReference>
<dbReference type="InterPro" id="IPR026444">
    <property type="entry name" value="Secre_tail"/>
</dbReference>
<keyword evidence="1 2" id="KW-0732">Signal</keyword>
<accession>A0A9X0YKV9</accession>
<dbReference type="RefSeq" id="WP_057780777.1">
    <property type="nucleotide sequence ID" value="NZ_JAGGJQ010000006.1"/>
</dbReference>
<evidence type="ECO:0000313" key="4">
    <source>
        <dbReference type="EMBL" id="MBP1840461.1"/>
    </source>
</evidence>
<dbReference type="InterPro" id="IPR052918">
    <property type="entry name" value="Motility_Chemotaxis_Reg"/>
</dbReference>
<sequence length="579" mass="62815">MKKILLLLSVVFVSPIITAQEFLNASSFGGYYIDNQYRTAQDSKDNLYTVGFYSSGFDFGTTTIGFTGGNADGYLTKYNSNGEPVWAKDFGGWADDVTLAVTIDKDDNILITGYFQGGDREDAFDADPGEGVFLLKQPSAILSRDTFIIKLTNDGDFIWAKQISNTEGLANEDTFTITSDNEGNVYVGGRFVYADFDPSPDVDLTMYSSTEGAKFDGYLLKLDTNGDFVWVKTIPATGHNCISGISFDSNENIILTGYYEGTVDLDPSETGTASYTSNGGRDVFLTKLTKDGNYVWGKSFGGNDIDDPKSLFVSHTDDIFITGFFTSATDFNPGEGTDIITPDGIYAGFMSKYNASGEYQFSYTIGSNYTSGSIEDMNDVKVNPHNNNIYIAGNFNGSVDFDNGEGVSQGNSFYFTDNYLLELDSNGNYLSHYIFGGNGPDAGGLINFNNNNEVLLSGTFTSSTIDLNPFEGKDEATNNGGGFMDMYTTRFSLATLSVKDNVLSVNTSIYPNPARNILNVTTSNASVISTYKIYSVSGQLIKTGAFGNGNIDVSQLKPGMYLASFSNGNASFSKKFVKL</sequence>
<feature type="chain" id="PRO_5040900531" description="Secretion system C-terminal sorting domain-containing protein" evidence="2">
    <location>
        <begin position="20"/>
        <end position="579"/>
    </location>
</feature>
<organism evidence="4 6">
    <name type="scientific">Formosa algae</name>
    <dbReference type="NCBI Taxonomy" id="225843"/>
    <lineage>
        <taxon>Bacteria</taxon>
        <taxon>Pseudomonadati</taxon>
        <taxon>Bacteroidota</taxon>
        <taxon>Flavobacteriia</taxon>
        <taxon>Flavobacteriales</taxon>
        <taxon>Flavobacteriaceae</taxon>
        <taxon>Formosa</taxon>
    </lineage>
</organism>
<proteinExistence type="predicted"/>
<dbReference type="NCBIfam" id="TIGR04183">
    <property type="entry name" value="Por_Secre_tail"/>
    <property type="match status" value="1"/>
</dbReference>
<feature type="domain" description="Secretion system C-terminal sorting" evidence="3">
    <location>
        <begin position="509"/>
        <end position="577"/>
    </location>
</feature>
<evidence type="ECO:0000256" key="2">
    <source>
        <dbReference type="SAM" id="SignalP"/>
    </source>
</evidence>
<dbReference type="InterPro" id="IPR011047">
    <property type="entry name" value="Quinoprotein_ADH-like_sf"/>
</dbReference>
<dbReference type="PANTHER" id="PTHR35580:SF1">
    <property type="entry name" value="PHYTASE-LIKE DOMAIN-CONTAINING PROTEIN"/>
    <property type="match status" value="1"/>
</dbReference>
<dbReference type="AlphaFoldDB" id="A0A9X0YKV9"/>
<feature type="signal peptide" evidence="2">
    <location>
        <begin position="1"/>
        <end position="19"/>
    </location>
</feature>
<dbReference type="EMBL" id="JAUSUU010000012">
    <property type="protein sequence ID" value="MDQ0336953.1"/>
    <property type="molecule type" value="Genomic_DNA"/>
</dbReference>
<dbReference type="Proteomes" id="UP001138672">
    <property type="component" value="Unassembled WGS sequence"/>
</dbReference>
<dbReference type="PANTHER" id="PTHR35580">
    <property type="entry name" value="CELL SURFACE GLYCOPROTEIN (S-LAYER PROTEIN)-LIKE PROTEIN"/>
    <property type="match status" value="1"/>
</dbReference>
<gene>
    <name evidence="4" type="ORF">J2Z56_002389</name>
    <name evidence="5" type="ORF">J2Z57_003412</name>
</gene>
<evidence type="ECO:0000256" key="1">
    <source>
        <dbReference type="ARBA" id="ARBA00022729"/>
    </source>
</evidence>
<reference evidence="4" key="1">
    <citation type="submission" date="2021-03" db="EMBL/GenBank/DDBJ databases">
        <title>Genomic Encyclopedia of Type Strains, Phase IV (KMG-IV): sequencing the most valuable type-strain genomes for metagenomic binning, comparative biology and taxonomic classification.</title>
        <authorList>
            <person name="Goeker M."/>
        </authorList>
    </citation>
    <scope>NUCLEOTIDE SEQUENCE</scope>
    <source>
        <strain evidence="4">DSM 15523</strain>
        <strain evidence="5 7">DSM 16476</strain>
    </source>
</reference>
<name>A0A9X0YKV9_9FLAO</name>
<protein>
    <recommendedName>
        <fullName evidence="3">Secretion system C-terminal sorting domain-containing protein</fullName>
    </recommendedName>
</protein>